<evidence type="ECO:0000256" key="5">
    <source>
        <dbReference type="ARBA" id="ARBA00023163"/>
    </source>
</evidence>
<keyword evidence="8" id="KW-1185">Reference proteome</keyword>
<dbReference type="GO" id="GO:0006355">
    <property type="term" value="P:regulation of DNA-templated transcription"/>
    <property type="evidence" value="ECO:0007669"/>
    <property type="project" value="InterPro"/>
</dbReference>
<evidence type="ECO:0000256" key="3">
    <source>
        <dbReference type="ARBA" id="ARBA00023015"/>
    </source>
</evidence>
<accession>A0A1I4EWD4</accession>
<protein>
    <submittedName>
        <fullName evidence="7">Transcriptional regulator of acetoin/glycerol metabolism</fullName>
    </submittedName>
</protein>
<dbReference type="PANTHER" id="PTHR32071:SF77">
    <property type="entry name" value="TRANSCRIPTIONAL REGULATORY PROTEIN"/>
    <property type="match status" value="1"/>
</dbReference>
<dbReference type="InterPro" id="IPR058031">
    <property type="entry name" value="AAA_lid_NorR"/>
</dbReference>
<dbReference type="InterPro" id="IPR003593">
    <property type="entry name" value="AAA+_ATPase"/>
</dbReference>
<dbReference type="SMART" id="SM00382">
    <property type="entry name" value="AAA"/>
    <property type="match status" value="1"/>
</dbReference>
<dbReference type="PROSITE" id="PS50045">
    <property type="entry name" value="SIGMA54_INTERACT_4"/>
    <property type="match status" value="1"/>
</dbReference>
<evidence type="ECO:0000256" key="4">
    <source>
        <dbReference type="ARBA" id="ARBA00023125"/>
    </source>
</evidence>
<dbReference type="PRINTS" id="PR01590">
    <property type="entry name" value="HTHFIS"/>
</dbReference>
<dbReference type="GO" id="GO:0043565">
    <property type="term" value="F:sequence-specific DNA binding"/>
    <property type="evidence" value="ECO:0007669"/>
    <property type="project" value="InterPro"/>
</dbReference>
<dbReference type="Pfam" id="PF00158">
    <property type="entry name" value="Sigma54_activat"/>
    <property type="match status" value="1"/>
</dbReference>
<dbReference type="EMBL" id="FOSR01000014">
    <property type="protein sequence ID" value="SFL08846.1"/>
    <property type="molecule type" value="Genomic_DNA"/>
</dbReference>
<dbReference type="Pfam" id="PF01590">
    <property type="entry name" value="GAF"/>
    <property type="match status" value="1"/>
</dbReference>
<dbReference type="Pfam" id="PF02954">
    <property type="entry name" value="HTH_8"/>
    <property type="match status" value="1"/>
</dbReference>
<dbReference type="Gene3D" id="3.40.50.300">
    <property type="entry name" value="P-loop containing nucleotide triphosphate hydrolases"/>
    <property type="match status" value="1"/>
</dbReference>
<dbReference type="PANTHER" id="PTHR32071">
    <property type="entry name" value="TRANSCRIPTIONAL REGULATORY PROTEIN"/>
    <property type="match status" value="1"/>
</dbReference>
<evidence type="ECO:0000313" key="8">
    <source>
        <dbReference type="Proteomes" id="UP000198725"/>
    </source>
</evidence>
<dbReference type="Gene3D" id="3.30.450.40">
    <property type="match status" value="1"/>
</dbReference>
<dbReference type="Proteomes" id="UP000198725">
    <property type="component" value="Unassembled WGS sequence"/>
</dbReference>
<keyword evidence="4" id="KW-0238">DNA-binding</keyword>
<dbReference type="SUPFAM" id="SSF46689">
    <property type="entry name" value="Homeodomain-like"/>
    <property type="match status" value="1"/>
</dbReference>
<sequence>MPLPPRQAISTARQRFFEAGTNPQGLVGETILASWRRCRALGLVPDRQLQLEPPEQPSLCELRDRNEALIRLCKPELELLYSDAHTCDSIVILTAPDSTIVEARGSTGFLDKAARVALRPGVSWSENFIGTNAIGTALHERRPVEVRGAEHYFGAHRLLSCSASPILDGQGRAIGLLDISGESSVHHTHALGMVQLAVGQIERRLLERETAGRDVIRLHFDTALLDTPREGVLVFEEQRLVAANRHAIQMLGLDWSELGRRRYDELFDSAKPPCHQVVALRGPGGEIFHARRQGGDGRRIAVTGTLPPSRPATPAAPTTFFDAAQEAQLVRGARLLDADIPLLLQGETGTGKEVWARELHRRSHRAHGPFVAINCAALPESLIESELFGYQAGAFTGARRTGAPGLLREADGGVLFLDEIGDMPAPLQSRLLRVLQEREVTPLGGGSPVKVDFALITATLRQLDADVTAGRFRADLYYRIAQSSIMLPPLRERADRAALIAWLWQQPGTEAARVTLAPEALAQLSDYPWPGNVRQLLGVLKSLLALAEPGTTVTPADLPGFMHQPPPTGTTAPSISHPHAVPRLDTLAQETMQAALDACSGNVSDAARRLGVSRSTLYRRLRL</sequence>
<dbReference type="Gene3D" id="1.10.8.60">
    <property type="match status" value="1"/>
</dbReference>
<dbReference type="Gene3D" id="1.10.10.60">
    <property type="entry name" value="Homeodomain-like"/>
    <property type="match status" value="1"/>
</dbReference>
<dbReference type="CDD" id="cd00009">
    <property type="entry name" value="AAA"/>
    <property type="match status" value="1"/>
</dbReference>
<dbReference type="AlphaFoldDB" id="A0A1I4EWD4"/>
<keyword evidence="1" id="KW-0547">Nucleotide-binding</keyword>
<dbReference type="SUPFAM" id="SSF55785">
    <property type="entry name" value="PYP-like sensor domain (PAS domain)"/>
    <property type="match status" value="1"/>
</dbReference>
<feature type="domain" description="Sigma-54 factor interaction" evidence="6">
    <location>
        <begin position="333"/>
        <end position="545"/>
    </location>
</feature>
<dbReference type="Pfam" id="PF25601">
    <property type="entry name" value="AAA_lid_14"/>
    <property type="match status" value="1"/>
</dbReference>
<keyword evidence="2" id="KW-0067">ATP-binding</keyword>
<evidence type="ECO:0000256" key="1">
    <source>
        <dbReference type="ARBA" id="ARBA00022741"/>
    </source>
</evidence>
<organism evidence="7 8">
    <name type="scientific">Rhodanobacter glycinis</name>
    <dbReference type="NCBI Taxonomy" id="582702"/>
    <lineage>
        <taxon>Bacteria</taxon>
        <taxon>Pseudomonadati</taxon>
        <taxon>Pseudomonadota</taxon>
        <taxon>Gammaproteobacteria</taxon>
        <taxon>Lysobacterales</taxon>
        <taxon>Rhodanobacteraceae</taxon>
        <taxon>Rhodanobacter</taxon>
    </lineage>
</organism>
<dbReference type="InterPro" id="IPR009057">
    <property type="entry name" value="Homeodomain-like_sf"/>
</dbReference>
<keyword evidence="3" id="KW-0805">Transcription regulation</keyword>
<dbReference type="InterPro" id="IPR027417">
    <property type="entry name" value="P-loop_NTPase"/>
</dbReference>
<reference evidence="8" key="1">
    <citation type="submission" date="2016-10" db="EMBL/GenBank/DDBJ databases">
        <authorList>
            <person name="Varghese N."/>
            <person name="Submissions S."/>
        </authorList>
    </citation>
    <scope>NUCLEOTIDE SEQUENCE [LARGE SCALE GENOMIC DNA]</scope>
    <source>
        <strain evidence="8">MO64</strain>
    </source>
</reference>
<keyword evidence="5" id="KW-0804">Transcription</keyword>
<dbReference type="InterPro" id="IPR035965">
    <property type="entry name" value="PAS-like_dom_sf"/>
</dbReference>
<dbReference type="InterPro" id="IPR003018">
    <property type="entry name" value="GAF"/>
</dbReference>
<evidence type="ECO:0000256" key="2">
    <source>
        <dbReference type="ARBA" id="ARBA00022840"/>
    </source>
</evidence>
<gene>
    <name evidence="7" type="ORF">SAMN05192579_11414</name>
</gene>
<dbReference type="InterPro" id="IPR002078">
    <property type="entry name" value="Sigma_54_int"/>
</dbReference>
<dbReference type="InterPro" id="IPR002197">
    <property type="entry name" value="HTH_Fis"/>
</dbReference>
<dbReference type="InterPro" id="IPR029016">
    <property type="entry name" value="GAF-like_dom_sf"/>
</dbReference>
<name>A0A1I4EWD4_9GAMM</name>
<evidence type="ECO:0000313" key="7">
    <source>
        <dbReference type="EMBL" id="SFL08846.1"/>
    </source>
</evidence>
<dbReference type="FunFam" id="3.40.50.300:FF:000006">
    <property type="entry name" value="DNA-binding transcriptional regulator NtrC"/>
    <property type="match status" value="1"/>
</dbReference>
<dbReference type="GO" id="GO:0005524">
    <property type="term" value="F:ATP binding"/>
    <property type="evidence" value="ECO:0007669"/>
    <property type="project" value="UniProtKB-KW"/>
</dbReference>
<evidence type="ECO:0000259" key="6">
    <source>
        <dbReference type="PROSITE" id="PS50045"/>
    </source>
</evidence>
<dbReference type="RefSeq" id="WP_092704692.1">
    <property type="nucleotide sequence ID" value="NZ_FOSR01000014.1"/>
</dbReference>
<proteinExistence type="predicted"/>
<dbReference type="SUPFAM" id="SSF52540">
    <property type="entry name" value="P-loop containing nucleoside triphosphate hydrolases"/>
    <property type="match status" value="1"/>
</dbReference>